<proteinExistence type="inferred from homology"/>
<evidence type="ECO:0000256" key="6">
    <source>
        <dbReference type="SAM" id="Phobius"/>
    </source>
</evidence>
<feature type="transmembrane region" description="Helical" evidence="6">
    <location>
        <begin position="12"/>
        <end position="37"/>
    </location>
</feature>
<gene>
    <name evidence="7" type="ORF">Celaphus_00009149</name>
</gene>
<evidence type="ECO:0000256" key="2">
    <source>
        <dbReference type="ARBA" id="ARBA00008821"/>
    </source>
</evidence>
<comment type="caution">
    <text evidence="7">The sequence shown here is derived from an EMBL/GenBank/DDBJ whole genome shotgun (WGS) entry which is preliminary data.</text>
</comment>
<feature type="transmembrane region" description="Helical" evidence="6">
    <location>
        <begin position="49"/>
        <end position="68"/>
    </location>
</feature>
<protein>
    <recommendedName>
        <fullName evidence="9">SLC23A1</fullName>
    </recommendedName>
</protein>
<dbReference type="AlphaFoldDB" id="A0A212DI51"/>
<dbReference type="PANTHER" id="PTHR11119">
    <property type="entry name" value="XANTHINE-URACIL / VITAMIN C PERMEASE FAMILY MEMBER"/>
    <property type="match status" value="1"/>
</dbReference>
<feature type="transmembrane region" description="Helical" evidence="6">
    <location>
        <begin position="134"/>
        <end position="152"/>
    </location>
</feature>
<comment type="subcellular location">
    <subcellularLocation>
        <location evidence="1">Membrane</location>
        <topology evidence="1">Multi-pass membrane protein</topology>
    </subcellularLocation>
</comment>
<sequence>MVASCVQMLVGFSGLIGFLMRFIGPLTIAPTISLVALPLFDSAGDNAGIHWGIAVTGFLNSLLCPALLGGVDRGREWGQVLLGLCISWLLCFALTVTDALPSAPTAYGYLARTDTRGNVLSQAPWFRFPYPGQWGLPTVSLAGVFGISAGVISSMHAINRGIGIEGLGCLLAGAWGTGNGTTSYSENVGALGITRVRLQTEVHRLLAGLVLGSSPEEEHSGSRPPASQIFIVKRLRTPQHYHLVIDRKVWILQNTGSLEERGLLAWNQVQEESEETTKALEVYGLPWGIGTRFCLSSCTRYLPFWPGEGEVGVSRLSLCPRDTSGERPESAVDTRM</sequence>
<keyword evidence="4 6" id="KW-1133">Transmembrane helix</keyword>
<dbReference type="OrthoDB" id="1641903at2759"/>
<keyword evidence="8" id="KW-1185">Reference proteome</keyword>
<reference evidence="7 8" key="1">
    <citation type="journal article" date="2018" name="Mol. Genet. Genomics">
        <title>The red deer Cervus elaphus genome CerEla1.0: sequencing, annotating, genes, and chromosomes.</title>
        <authorList>
            <person name="Bana N.A."/>
            <person name="Nyiri A."/>
            <person name="Nagy J."/>
            <person name="Frank K."/>
            <person name="Nagy T."/>
            <person name="Steger V."/>
            <person name="Schiller M."/>
            <person name="Lakatos P."/>
            <person name="Sugar L."/>
            <person name="Horn P."/>
            <person name="Barta E."/>
            <person name="Orosz L."/>
        </authorList>
    </citation>
    <scope>NUCLEOTIDE SEQUENCE [LARGE SCALE GENOMIC DNA]</scope>
    <source>
        <strain evidence="7">Hungarian</strain>
    </source>
</reference>
<dbReference type="GO" id="GO:0022857">
    <property type="term" value="F:transmembrane transporter activity"/>
    <property type="evidence" value="ECO:0007669"/>
    <property type="project" value="InterPro"/>
</dbReference>
<evidence type="ECO:0000256" key="3">
    <source>
        <dbReference type="ARBA" id="ARBA00022692"/>
    </source>
</evidence>
<name>A0A212DI51_CEREH</name>
<evidence type="ECO:0008006" key="9">
    <source>
        <dbReference type="Google" id="ProtNLM"/>
    </source>
</evidence>
<keyword evidence="5 6" id="KW-0472">Membrane</keyword>
<dbReference type="Proteomes" id="UP000242450">
    <property type="component" value="Chromosome 1"/>
</dbReference>
<dbReference type="GO" id="GO:0016020">
    <property type="term" value="C:membrane"/>
    <property type="evidence" value="ECO:0007669"/>
    <property type="project" value="UniProtKB-SubCell"/>
</dbReference>
<organism evidence="7 8">
    <name type="scientific">Cervus elaphus hippelaphus</name>
    <name type="common">European red deer</name>
    <dbReference type="NCBI Taxonomy" id="46360"/>
    <lineage>
        <taxon>Eukaryota</taxon>
        <taxon>Metazoa</taxon>
        <taxon>Chordata</taxon>
        <taxon>Craniata</taxon>
        <taxon>Vertebrata</taxon>
        <taxon>Euteleostomi</taxon>
        <taxon>Mammalia</taxon>
        <taxon>Eutheria</taxon>
        <taxon>Laurasiatheria</taxon>
        <taxon>Artiodactyla</taxon>
        <taxon>Ruminantia</taxon>
        <taxon>Pecora</taxon>
        <taxon>Cervidae</taxon>
        <taxon>Cervinae</taxon>
        <taxon>Cervus</taxon>
    </lineage>
</organism>
<evidence type="ECO:0000256" key="5">
    <source>
        <dbReference type="ARBA" id="ARBA00023136"/>
    </source>
</evidence>
<dbReference type="EMBL" id="MKHE01000001">
    <property type="protein sequence ID" value="OWK17937.1"/>
    <property type="molecule type" value="Genomic_DNA"/>
</dbReference>
<evidence type="ECO:0000256" key="4">
    <source>
        <dbReference type="ARBA" id="ARBA00022989"/>
    </source>
</evidence>
<evidence type="ECO:0000313" key="8">
    <source>
        <dbReference type="Proteomes" id="UP000242450"/>
    </source>
</evidence>
<dbReference type="Pfam" id="PF00860">
    <property type="entry name" value="Xan_ur_permease"/>
    <property type="match status" value="2"/>
</dbReference>
<evidence type="ECO:0000313" key="7">
    <source>
        <dbReference type="EMBL" id="OWK17937.1"/>
    </source>
</evidence>
<dbReference type="InterPro" id="IPR006043">
    <property type="entry name" value="NCS2"/>
</dbReference>
<evidence type="ECO:0000256" key="1">
    <source>
        <dbReference type="ARBA" id="ARBA00004141"/>
    </source>
</evidence>
<accession>A0A212DI51</accession>
<comment type="similarity">
    <text evidence="2">Belongs to the nucleobase:cation symporter-2 (NCS2) (TC 2.A.40) family.</text>
</comment>
<feature type="transmembrane region" description="Helical" evidence="6">
    <location>
        <begin position="80"/>
        <end position="100"/>
    </location>
</feature>
<keyword evidence="3 6" id="KW-0812">Transmembrane</keyword>